<gene>
    <name evidence="1" type="ORF">O1Q98_07240</name>
</gene>
<name>A0ABY8GAP9_9GAMM</name>
<dbReference type="Proteomes" id="UP001219630">
    <property type="component" value="Chromosome"/>
</dbReference>
<organism evidence="1 2">
    <name type="scientific">Dickeya lacustris</name>
    <dbReference type="NCBI Taxonomy" id="2259638"/>
    <lineage>
        <taxon>Bacteria</taxon>
        <taxon>Pseudomonadati</taxon>
        <taxon>Pseudomonadota</taxon>
        <taxon>Gammaproteobacteria</taxon>
        <taxon>Enterobacterales</taxon>
        <taxon>Pectobacteriaceae</taxon>
        <taxon>Dickeya</taxon>
    </lineage>
</organism>
<sequence>MSPCPPYGEKPSAEKVYRYPSIGPLHLTSWEKSVFFYEMDGEKRLHRLRAALSGIMATRLL</sequence>
<protein>
    <submittedName>
        <fullName evidence="1">Uncharacterized protein</fullName>
    </submittedName>
</protein>
<dbReference type="RefSeq" id="WP_125258474.1">
    <property type="nucleotide sequence ID" value="NZ_CP114280.1"/>
</dbReference>
<keyword evidence="2" id="KW-1185">Reference proteome</keyword>
<evidence type="ECO:0000313" key="1">
    <source>
        <dbReference type="EMBL" id="WFN57011.1"/>
    </source>
</evidence>
<accession>A0ABY8GAP9</accession>
<proteinExistence type="predicted"/>
<reference evidence="1 2" key="1">
    <citation type="submission" date="2022-12" db="EMBL/GenBank/DDBJ databases">
        <title>Complete genome sequencing of Dickeya lacustris type strain LMG30899.</title>
        <authorList>
            <person name="Dobhal S."/>
            <person name="Arizala D."/>
            <person name="Arif M."/>
        </authorList>
    </citation>
    <scope>NUCLEOTIDE SEQUENCE [LARGE SCALE GENOMIC DNA]</scope>
    <source>
        <strain evidence="1 2">LMG30899</strain>
    </source>
</reference>
<evidence type="ECO:0000313" key="2">
    <source>
        <dbReference type="Proteomes" id="UP001219630"/>
    </source>
</evidence>
<dbReference type="EMBL" id="CP114280">
    <property type="protein sequence ID" value="WFN57011.1"/>
    <property type="molecule type" value="Genomic_DNA"/>
</dbReference>